<dbReference type="Gene3D" id="3.30.70.20">
    <property type="match status" value="1"/>
</dbReference>
<name>A0A6G5QPM4_CAMRE</name>
<dbReference type="KEGG" id="crx:CRECT_1780"/>
<evidence type="ECO:0000313" key="2">
    <source>
        <dbReference type="Proteomes" id="UP000502377"/>
    </source>
</evidence>
<organism evidence="1 2">
    <name type="scientific">Campylobacter rectus</name>
    <name type="common">Wolinella recta</name>
    <dbReference type="NCBI Taxonomy" id="203"/>
    <lineage>
        <taxon>Bacteria</taxon>
        <taxon>Pseudomonadati</taxon>
        <taxon>Campylobacterota</taxon>
        <taxon>Epsilonproteobacteria</taxon>
        <taxon>Campylobacterales</taxon>
        <taxon>Campylobacteraceae</taxon>
        <taxon>Campylobacter</taxon>
    </lineage>
</organism>
<reference evidence="1 2" key="1">
    <citation type="submission" date="2016-07" db="EMBL/GenBank/DDBJ databases">
        <title>Comparative genomics of the Campylobacter concisus group.</title>
        <authorList>
            <person name="Miller W.G."/>
            <person name="Yee E."/>
            <person name="Chapman M.H."/>
            <person name="Huynh S."/>
            <person name="Bono J.L."/>
            <person name="On S.L.W."/>
            <person name="StLeger J."/>
            <person name="Foster G."/>
            <person name="Parker C.T."/>
        </authorList>
    </citation>
    <scope>NUCLEOTIDE SEQUENCE [LARGE SCALE GENOMIC DNA]</scope>
    <source>
        <strain evidence="1 2">ATCC 33238</strain>
    </source>
</reference>
<dbReference type="Proteomes" id="UP000502377">
    <property type="component" value="Chromosome"/>
</dbReference>
<sequence>MAQCRRCDDGPCANVCSAGHSGLTITALSFARRFYRPQTPHDRLLLRRDKLWRGANATHKLRGRAEIHLEKPSGRERYRDQMRYVFGRENGPACIKVCLTGAIIIVDPLHSHHKLSGRIEQEAARAFVIKFYAEAKFKRASRFSRYRRRTWMQRPTLSLLASFKNS</sequence>
<gene>
    <name evidence="1" type="ORF">CRECT_1780</name>
</gene>
<dbReference type="RefSeq" id="WP_227932274.1">
    <property type="nucleotide sequence ID" value="NZ_CP012543.1"/>
</dbReference>
<protein>
    <submittedName>
        <fullName evidence="1">Uncharacterized protein</fullName>
    </submittedName>
</protein>
<accession>A0A6G5QPM4</accession>
<dbReference type="AlphaFoldDB" id="A0A6G5QPM4"/>
<dbReference type="EMBL" id="CP012543">
    <property type="protein sequence ID" value="QCD47406.1"/>
    <property type="molecule type" value="Genomic_DNA"/>
</dbReference>
<evidence type="ECO:0000313" key="1">
    <source>
        <dbReference type="EMBL" id="QCD47406.1"/>
    </source>
</evidence>
<proteinExistence type="predicted"/>